<reference evidence="1 2" key="1">
    <citation type="submission" date="2017-11" db="EMBL/GenBank/DDBJ databases">
        <title>Isolation and Characterization of Family Methanocellaceae Species from Potential Methane Hydrate Area Offshore Southwestern Taiwan.</title>
        <authorList>
            <person name="Zhang W.-L."/>
            <person name="Chen W.-C."/>
            <person name="Lai M.-C."/>
            <person name="Chen S.-C."/>
        </authorList>
    </citation>
    <scope>NUCLEOTIDE SEQUENCE [LARGE SCALE GENOMIC DNA]</scope>
    <source>
        <strain evidence="1 2">CWC-04</strain>
    </source>
</reference>
<gene>
    <name evidence="1" type="ORF">CUJ83_00510</name>
</gene>
<dbReference type="EMBL" id="PGCK01000001">
    <property type="protein sequence ID" value="MCD1293478.1"/>
    <property type="molecule type" value="Genomic_DNA"/>
</dbReference>
<protein>
    <submittedName>
        <fullName evidence="1">Uncharacterized protein</fullName>
    </submittedName>
</protein>
<evidence type="ECO:0000313" key="2">
    <source>
        <dbReference type="Proteomes" id="UP001320159"/>
    </source>
</evidence>
<evidence type="ECO:0000313" key="1">
    <source>
        <dbReference type="EMBL" id="MCD1293478.1"/>
    </source>
</evidence>
<proteinExistence type="predicted"/>
<sequence>MRKLFLVKVIHTLVDMGSLKDSIIKEEVAKVGVEKWEEHQRRIEIFWEEKEKEIDNLDLDHEKTKIYQDGLPCGGDIGIEVVNDLAKKGSRNYMIVKNLMDKGATVMATENIQLLREEYQKIKEVLMAPTPEKKFEALESYEKIKSRLMIGRDEHIANTINSTLKEGETGILFIGAAHDIVSGLDKDIEVKIIGC</sequence>
<name>A0AAP2R9J8_9EURY</name>
<comment type="caution">
    <text evidence="1">The sequence shown here is derived from an EMBL/GenBank/DDBJ whole genome shotgun (WGS) entry which is preliminary data.</text>
</comment>
<accession>A0AAP2R9J8</accession>
<dbReference type="RefSeq" id="WP_230739322.1">
    <property type="nucleotide sequence ID" value="NZ_PGCK01000001.1"/>
</dbReference>
<organism evidence="1 2">
    <name type="scientific">Methanooceanicella nereidis</name>
    <dbReference type="NCBI Taxonomy" id="2052831"/>
    <lineage>
        <taxon>Archaea</taxon>
        <taxon>Methanobacteriati</taxon>
        <taxon>Methanobacteriota</taxon>
        <taxon>Stenosarchaea group</taxon>
        <taxon>Methanomicrobia</taxon>
        <taxon>Methanocellales</taxon>
        <taxon>Methanocellaceae</taxon>
        <taxon>Methanooceanicella</taxon>
    </lineage>
</organism>
<dbReference type="Proteomes" id="UP001320159">
    <property type="component" value="Unassembled WGS sequence"/>
</dbReference>
<dbReference type="AlphaFoldDB" id="A0AAP2R9J8"/>
<keyword evidence="2" id="KW-1185">Reference proteome</keyword>